<protein>
    <recommendedName>
        <fullName evidence="5">Secreted protein</fullName>
    </recommendedName>
</protein>
<gene>
    <name evidence="3" type="ORF">OnM2_096042</name>
</gene>
<evidence type="ECO:0000256" key="1">
    <source>
        <dbReference type="SAM" id="MobiDB-lite"/>
    </source>
</evidence>
<proteinExistence type="predicted"/>
<dbReference type="AlphaFoldDB" id="A0A420HAR3"/>
<feature type="region of interest" description="Disordered" evidence="1">
    <location>
        <begin position="39"/>
        <end position="125"/>
    </location>
</feature>
<evidence type="ECO:0000313" key="4">
    <source>
        <dbReference type="Proteomes" id="UP000286134"/>
    </source>
</evidence>
<evidence type="ECO:0000313" key="3">
    <source>
        <dbReference type="EMBL" id="RKF54512.1"/>
    </source>
</evidence>
<name>A0A420HAR3_9PEZI</name>
<evidence type="ECO:0008006" key="5">
    <source>
        <dbReference type="Google" id="ProtNLM"/>
    </source>
</evidence>
<accession>A0A420HAR3</accession>
<feature type="non-terminal residue" evidence="3">
    <location>
        <position position="125"/>
    </location>
</feature>
<dbReference type="OrthoDB" id="3598960at2759"/>
<keyword evidence="4" id="KW-1185">Reference proteome</keyword>
<organism evidence="3 4">
    <name type="scientific">Erysiphe neolycopersici</name>
    <dbReference type="NCBI Taxonomy" id="212602"/>
    <lineage>
        <taxon>Eukaryota</taxon>
        <taxon>Fungi</taxon>
        <taxon>Dikarya</taxon>
        <taxon>Ascomycota</taxon>
        <taxon>Pezizomycotina</taxon>
        <taxon>Leotiomycetes</taxon>
        <taxon>Erysiphales</taxon>
        <taxon>Erysiphaceae</taxon>
        <taxon>Erysiphe</taxon>
    </lineage>
</organism>
<feature type="chain" id="PRO_5019110341" description="Secreted protein" evidence="2">
    <location>
        <begin position="21"/>
        <end position="125"/>
    </location>
</feature>
<evidence type="ECO:0000256" key="2">
    <source>
        <dbReference type="SAM" id="SignalP"/>
    </source>
</evidence>
<comment type="caution">
    <text evidence="3">The sequence shown here is derived from an EMBL/GenBank/DDBJ whole genome shotgun (WGS) entry which is preliminary data.</text>
</comment>
<dbReference type="EMBL" id="MCFK01009691">
    <property type="protein sequence ID" value="RKF54512.1"/>
    <property type="molecule type" value="Genomic_DNA"/>
</dbReference>
<sequence>MRHSTAHLAVALCTSMAVSSAPVSPNPISPALVTPMMIPENETVDGRNSPKGSVPQKRSVGGFAYHSIDQGELDKRAAGNPSYSDGPVESFSPSDSDGGFMSGTESDSENDFGAASVAEIQKRSI</sequence>
<reference evidence="3 4" key="1">
    <citation type="journal article" date="2018" name="BMC Genomics">
        <title>Comparative genome analyses reveal sequence features reflecting distinct modes of host-adaptation between dicot and monocot powdery mildew.</title>
        <authorList>
            <person name="Wu Y."/>
            <person name="Ma X."/>
            <person name="Pan Z."/>
            <person name="Kale S.D."/>
            <person name="Song Y."/>
            <person name="King H."/>
            <person name="Zhang Q."/>
            <person name="Presley C."/>
            <person name="Deng X."/>
            <person name="Wei C.I."/>
            <person name="Xiao S."/>
        </authorList>
    </citation>
    <scope>NUCLEOTIDE SEQUENCE [LARGE SCALE GENOMIC DNA]</scope>
    <source>
        <strain evidence="3">UMSG2</strain>
    </source>
</reference>
<dbReference type="Proteomes" id="UP000286134">
    <property type="component" value="Unassembled WGS sequence"/>
</dbReference>
<keyword evidence="2" id="KW-0732">Signal</keyword>
<feature type="signal peptide" evidence="2">
    <location>
        <begin position="1"/>
        <end position="20"/>
    </location>
</feature>